<protein>
    <submittedName>
        <fullName evidence="2">Uncharacterized protein</fullName>
    </submittedName>
</protein>
<dbReference type="RefSeq" id="XP_016250932.1">
    <property type="nucleotide sequence ID" value="XM_016389030.1"/>
</dbReference>
<evidence type="ECO:0000313" key="3">
    <source>
        <dbReference type="Proteomes" id="UP000054466"/>
    </source>
</evidence>
<dbReference type="EMBL" id="KN847041">
    <property type="protein sequence ID" value="KIW30716.1"/>
    <property type="molecule type" value="Genomic_DNA"/>
</dbReference>
<evidence type="ECO:0000256" key="1">
    <source>
        <dbReference type="SAM" id="MobiDB-lite"/>
    </source>
</evidence>
<accession>A0A0D1ZRN7</accession>
<dbReference type="GeneID" id="27341616"/>
<feature type="compositionally biased region" description="Polar residues" evidence="1">
    <location>
        <begin position="39"/>
        <end position="50"/>
    </location>
</feature>
<feature type="region of interest" description="Disordered" evidence="1">
    <location>
        <begin position="37"/>
        <end position="62"/>
    </location>
</feature>
<reference evidence="2 3" key="1">
    <citation type="submission" date="2015-01" db="EMBL/GenBank/DDBJ databases">
        <title>The Genome Sequence of Cladophialophora immunda CBS83496.</title>
        <authorList>
            <consortium name="The Broad Institute Genomics Platform"/>
            <person name="Cuomo C."/>
            <person name="de Hoog S."/>
            <person name="Gorbushina A."/>
            <person name="Stielow B."/>
            <person name="Teixiera M."/>
            <person name="Abouelleil A."/>
            <person name="Chapman S.B."/>
            <person name="Priest M."/>
            <person name="Young S.K."/>
            <person name="Wortman J."/>
            <person name="Nusbaum C."/>
            <person name="Birren B."/>
        </authorList>
    </citation>
    <scope>NUCLEOTIDE SEQUENCE [LARGE SCALE GENOMIC DNA]</scope>
    <source>
        <strain evidence="2 3">CBS 83496</strain>
    </source>
</reference>
<sequence>MCKLIPGRYFDSLPEGQTKDSPLAKTLKGAIAYLKDTGHSSANGKSQANASKDFRPLRSRTPPWLRNRTELRALQQTMTMLTQVIQSRAIEQGALSEELKKSIGEENDALIDIM</sequence>
<evidence type="ECO:0000313" key="2">
    <source>
        <dbReference type="EMBL" id="KIW30716.1"/>
    </source>
</evidence>
<name>A0A0D1ZRN7_9EURO</name>
<dbReference type="VEuPathDB" id="FungiDB:PV07_02422"/>
<dbReference type="Proteomes" id="UP000054466">
    <property type="component" value="Unassembled WGS sequence"/>
</dbReference>
<proteinExistence type="predicted"/>
<dbReference type="HOGENOM" id="CLU_2120830_0_0_1"/>
<gene>
    <name evidence="2" type="ORF">PV07_02422</name>
</gene>
<dbReference type="OrthoDB" id="4155216at2759"/>
<keyword evidence="3" id="KW-1185">Reference proteome</keyword>
<dbReference type="AlphaFoldDB" id="A0A0D1ZRN7"/>
<organism evidence="2 3">
    <name type="scientific">Cladophialophora immunda</name>
    <dbReference type="NCBI Taxonomy" id="569365"/>
    <lineage>
        <taxon>Eukaryota</taxon>
        <taxon>Fungi</taxon>
        <taxon>Dikarya</taxon>
        <taxon>Ascomycota</taxon>
        <taxon>Pezizomycotina</taxon>
        <taxon>Eurotiomycetes</taxon>
        <taxon>Chaetothyriomycetidae</taxon>
        <taxon>Chaetothyriales</taxon>
        <taxon>Herpotrichiellaceae</taxon>
        <taxon>Cladophialophora</taxon>
    </lineage>
</organism>